<evidence type="ECO:0000256" key="8">
    <source>
        <dbReference type="ARBA" id="ARBA00023136"/>
    </source>
</evidence>
<evidence type="ECO:0000256" key="3">
    <source>
        <dbReference type="ARBA" id="ARBA00022692"/>
    </source>
</evidence>
<evidence type="ECO:0000256" key="13">
    <source>
        <dbReference type="SAM" id="Phobius"/>
    </source>
</evidence>
<keyword evidence="7" id="KW-0969">Cilium</keyword>
<name>A0A3M6T7L5_POCDA</name>
<dbReference type="PANTHER" id="PTHR33722">
    <property type="entry name" value="CATION CHANNEL SPERM-ASSOCIATED PROTEIN SUBUNIT DELTA-RELATED"/>
    <property type="match status" value="1"/>
</dbReference>
<dbReference type="InterPro" id="IPR028751">
    <property type="entry name" value="CATSPERD/E"/>
</dbReference>
<keyword evidence="6 13" id="KW-1133">Transmembrane helix</keyword>
<organism evidence="15 16">
    <name type="scientific">Pocillopora damicornis</name>
    <name type="common">Cauliflower coral</name>
    <name type="synonym">Millepora damicornis</name>
    <dbReference type="NCBI Taxonomy" id="46731"/>
    <lineage>
        <taxon>Eukaryota</taxon>
        <taxon>Metazoa</taxon>
        <taxon>Cnidaria</taxon>
        <taxon>Anthozoa</taxon>
        <taxon>Hexacorallia</taxon>
        <taxon>Scleractinia</taxon>
        <taxon>Astrocoeniina</taxon>
        <taxon>Pocilloporidae</taxon>
        <taxon>Pocillopora</taxon>
    </lineage>
</organism>
<evidence type="ECO:0000256" key="11">
    <source>
        <dbReference type="ARBA" id="ARBA00023273"/>
    </source>
</evidence>
<keyword evidence="16" id="KW-1185">Reference proteome</keyword>
<dbReference type="InterPro" id="IPR053814">
    <property type="entry name" value="CATSPERD/E_C"/>
</dbReference>
<dbReference type="EMBL" id="RCHS01004145">
    <property type="protein sequence ID" value="RMX37380.1"/>
    <property type="molecule type" value="Genomic_DNA"/>
</dbReference>
<feature type="domain" description="CATSPERD/E C-terminal" evidence="14">
    <location>
        <begin position="50"/>
        <end position="258"/>
    </location>
</feature>
<keyword evidence="2" id="KW-1003">Cell membrane</keyword>
<evidence type="ECO:0000256" key="5">
    <source>
        <dbReference type="ARBA" id="ARBA00022846"/>
    </source>
</evidence>
<comment type="similarity">
    <text evidence="1">Belongs to the CATSPERD family.</text>
</comment>
<evidence type="ECO:0000313" key="16">
    <source>
        <dbReference type="Proteomes" id="UP000275408"/>
    </source>
</evidence>
<evidence type="ECO:0000256" key="7">
    <source>
        <dbReference type="ARBA" id="ARBA00023069"/>
    </source>
</evidence>
<evidence type="ECO:0000256" key="6">
    <source>
        <dbReference type="ARBA" id="ARBA00022989"/>
    </source>
</evidence>
<evidence type="ECO:0000256" key="2">
    <source>
        <dbReference type="ARBA" id="ARBA00022475"/>
    </source>
</evidence>
<sequence>EEGINVLFGVEAFSEDHSCATLKAVSICASVALVLSEQLHKPTRCGSFKNFSYVVSSGQQRKISHENDEVSDKTVVYDLLKLGCPLSVQSSEPFKPIIDVYDGETFVKEVDVNYVLWEQHGRAGYKYSKTMKEVGCMREAQSWEKMINSMKGGSIESAWSRENYQTCFQESADGSISADNLYERYEILNSSGAASHIVWTDVGTFVFLLKVLDPEFSFCNLTVEFGVQVHGVRSAMQEIPTFVVLGSACLTIMALMLSAFHTTALCSE</sequence>
<dbReference type="GO" id="GO:0036128">
    <property type="term" value="C:CatSper complex"/>
    <property type="evidence" value="ECO:0007669"/>
    <property type="project" value="InterPro"/>
</dbReference>
<dbReference type="PANTHER" id="PTHR33722:SF4">
    <property type="entry name" value="CATION CHANNEL SPERM-ASSOCIATED PROTEIN SUBUNIT EPSILON-LIKE"/>
    <property type="match status" value="1"/>
</dbReference>
<dbReference type="STRING" id="46731.A0A3M6T7L5"/>
<evidence type="ECO:0000259" key="14">
    <source>
        <dbReference type="Pfam" id="PF22850"/>
    </source>
</evidence>
<feature type="transmembrane region" description="Helical" evidence="13">
    <location>
        <begin position="242"/>
        <end position="266"/>
    </location>
</feature>
<accession>A0A3M6T7L5</accession>
<keyword evidence="3 13" id="KW-0812">Transmembrane</keyword>
<evidence type="ECO:0000256" key="1">
    <source>
        <dbReference type="ARBA" id="ARBA00010246"/>
    </source>
</evidence>
<feature type="non-terminal residue" evidence="15">
    <location>
        <position position="1"/>
    </location>
</feature>
<dbReference type="AlphaFoldDB" id="A0A3M6T7L5"/>
<dbReference type="OrthoDB" id="5968869at2759"/>
<keyword evidence="5" id="KW-0282">Flagellum</keyword>
<comment type="caution">
    <text evidence="15">The sequence shown here is derived from an EMBL/GenBank/DDBJ whole genome shotgun (WGS) entry which is preliminary data.</text>
</comment>
<evidence type="ECO:0000313" key="15">
    <source>
        <dbReference type="EMBL" id="RMX37380.1"/>
    </source>
</evidence>
<keyword evidence="8 13" id="KW-0472">Membrane</keyword>
<dbReference type="Proteomes" id="UP000275408">
    <property type="component" value="Unassembled WGS sequence"/>
</dbReference>
<evidence type="ECO:0000256" key="10">
    <source>
        <dbReference type="ARBA" id="ARBA00023180"/>
    </source>
</evidence>
<dbReference type="Pfam" id="PF22850">
    <property type="entry name" value="CATSPERD-E_C"/>
    <property type="match status" value="1"/>
</dbReference>
<keyword evidence="9" id="KW-1015">Disulfide bond</keyword>
<comment type="subcellular location">
    <subcellularLocation>
        <location evidence="12">Cell projection</location>
        <location evidence="12">Cilium</location>
        <location evidence="12">Flagellum membrane</location>
        <topology evidence="12">Single-pass type I membrane protein</topology>
    </subcellularLocation>
</comment>
<keyword evidence="11" id="KW-0966">Cell projection</keyword>
<protein>
    <recommendedName>
        <fullName evidence="14">CATSPERD/E C-terminal domain-containing protein</fullName>
    </recommendedName>
</protein>
<keyword evidence="4" id="KW-0732">Signal</keyword>
<evidence type="ECO:0000256" key="9">
    <source>
        <dbReference type="ARBA" id="ARBA00023157"/>
    </source>
</evidence>
<keyword evidence="10" id="KW-0325">Glycoprotein</keyword>
<evidence type="ECO:0000256" key="12">
    <source>
        <dbReference type="ARBA" id="ARBA00037793"/>
    </source>
</evidence>
<reference evidence="15 16" key="1">
    <citation type="journal article" date="2018" name="Sci. Rep.">
        <title>Comparative analysis of the Pocillopora damicornis genome highlights role of immune system in coral evolution.</title>
        <authorList>
            <person name="Cunning R."/>
            <person name="Bay R.A."/>
            <person name="Gillette P."/>
            <person name="Baker A.C."/>
            <person name="Traylor-Knowles N."/>
        </authorList>
    </citation>
    <scope>NUCLEOTIDE SEQUENCE [LARGE SCALE GENOMIC DNA]</scope>
    <source>
        <strain evidence="15">RSMAS</strain>
        <tissue evidence="15">Whole animal</tissue>
    </source>
</reference>
<gene>
    <name evidence="15" type="ORF">pdam_00013806</name>
</gene>
<evidence type="ECO:0000256" key="4">
    <source>
        <dbReference type="ARBA" id="ARBA00022729"/>
    </source>
</evidence>
<proteinExistence type="inferred from homology"/>